<gene>
    <name evidence="2" type="ORF">QTO34_010634</name>
</gene>
<sequence length="75" mass="8507">MTLSLRVLIPPDSFGIVLWEIVTGKIPFEGHDSRKIRQLVAKDKHQEPLGEDCPSQLQEIIDSCRAYEPSMRLSS</sequence>
<dbReference type="Gene3D" id="1.10.510.10">
    <property type="entry name" value="Transferase(Phosphotransferase) domain 1"/>
    <property type="match status" value="1"/>
</dbReference>
<proteinExistence type="predicted"/>
<evidence type="ECO:0000313" key="3">
    <source>
        <dbReference type="Proteomes" id="UP001177744"/>
    </source>
</evidence>
<dbReference type="Pfam" id="PF07714">
    <property type="entry name" value="PK_Tyr_Ser-Thr"/>
    <property type="match status" value="1"/>
</dbReference>
<name>A0AA40HFS8_CNENI</name>
<dbReference type="Proteomes" id="UP001177744">
    <property type="component" value="Unassembled WGS sequence"/>
</dbReference>
<feature type="domain" description="Protein kinase" evidence="1">
    <location>
        <begin position="1"/>
        <end position="75"/>
    </location>
</feature>
<dbReference type="SUPFAM" id="SSF56112">
    <property type="entry name" value="Protein kinase-like (PK-like)"/>
    <property type="match status" value="1"/>
</dbReference>
<dbReference type="InterPro" id="IPR011009">
    <property type="entry name" value="Kinase-like_dom_sf"/>
</dbReference>
<dbReference type="EMBL" id="JAULJE010000021">
    <property type="protein sequence ID" value="KAK1330445.1"/>
    <property type="molecule type" value="Genomic_DNA"/>
</dbReference>
<dbReference type="PROSITE" id="PS50011">
    <property type="entry name" value="PROTEIN_KINASE_DOM"/>
    <property type="match status" value="1"/>
</dbReference>
<keyword evidence="3" id="KW-1185">Reference proteome</keyword>
<dbReference type="GO" id="GO:0005524">
    <property type="term" value="F:ATP binding"/>
    <property type="evidence" value="ECO:0007669"/>
    <property type="project" value="InterPro"/>
</dbReference>
<accession>A0AA40HFS8</accession>
<dbReference type="InterPro" id="IPR001245">
    <property type="entry name" value="Ser-Thr/Tyr_kinase_cat_dom"/>
</dbReference>
<dbReference type="InterPro" id="IPR000719">
    <property type="entry name" value="Prot_kinase_dom"/>
</dbReference>
<evidence type="ECO:0000259" key="1">
    <source>
        <dbReference type="PROSITE" id="PS50011"/>
    </source>
</evidence>
<reference evidence="2" key="1">
    <citation type="submission" date="2023-06" db="EMBL/GenBank/DDBJ databases">
        <title>Reference genome for the Northern bat (Eptesicus nilssonii), a most northern bat species.</title>
        <authorList>
            <person name="Laine V.N."/>
            <person name="Pulliainen A.T."/>
            <person name="Lilley T.M."/>
        </authorList>
    </citation>
    <scope>NUCLEOTIDE SEQUENCE</scope>
    <source>
        <strain evidence="2">BLF_Eptnil</strain>
        <tissue evidence="2">Kidney</tissue>
    </source>
</reference>
<dbReference type="AlphaFoldDB" id="A0AA40HFS8"/>
<organism evidence="2 3">
    <name type="scientific">Cnephaeus nilssonii</name>
    <name type="common">Northern bat</name>
    <name type="synonym">Eptesicus nilssonii</name>
    <dbReference type="NCBI Taxonomy" id="3371016"/>
    <lineage>
        <taxon>Eukaryota</taxon>
        <taxon>Metazoa</taxon>
        <taxon>Chordata</taxon>
        <taxon>Craniata</taxon>
        <taxon>Vertebrata</taxon>
        <taxon>Euteleostomi</taxon>
        <taxon>Mammalia</taxon>
        <taxon>Eutheria</taxon>
        <taxon>Laurasiatheria</taxon>
        <taxon>Chiroptera</taxon>
        <taxon>Yangochiroptera</taxon>
        <taxon>Vespertilionidae</taxon>
        <taxon>Cnephaeus</taxon>
    </lineage>
</organism>
<protein>
    <recommendedName>
        <fullName evidence="1">Protein kinase domain-containing protein</fullName>
    </recommendedName>
</protein>
<dbReference type="GO" id="GO:0004672">
    <property type="term" value="F:protein kinase activity"/>
    <property type="evidence" value="ECO:0007669"/>
    <property type="project" value="InterPro"/>
</dbReference>
<evidence type="ECO:0000313" key="2">
    <source>
        <dbReference type="EMBL" id="KAK1330445.1"/>
    </source>
</evidence>
<comment type="caution">
    <text evidence="2">The sequence shown here is derived from an EMBL/GenBank/DDBJ whole genome shotgun (WGS) entry which is preliminary data.</text>
</comment>